<feature type="region of interest" description="Disordered" evidence="1">
    <location>
        <begin position="102"/>
        <end position="122"/>
    </location>
</feature>
<dbReference type="AlphaFoldDB" id="A0A4Y2M936"/>
<proteinExistence type="predicted"/>
<dbReference type="EMBL" id="BGPR01006942">
    <property type="protein sequence ID" value="GBN23063.1"/>
    <property type="molecule type" value="Genomic_DNA"/>
</dbReference>
<evidence type="ECO:0000313" key="2">
    <source>
        <dbReference type="EMBL" id="GBN23063.1"/>
    </source>
</evidence>
<gene>
    <name evidence="2" type="ORF">AVEN_161468_1</name>
</gene>
<protein>
    <submittedName>
        <fullName evidence="2">Uncharacterized protein</fullName>
    </submittedName>
</protein>
<organism evidence="2 3">
    <name type="scientific">Araneus ventricosus</name>
    <name type="common">Orbweaver spider</name>
    <name type="synonym">Epeira ventricosa</name>
    <dbReference type="NCBI Taxonomy" id="182803"/>
    <lineage>
        <taxon>Eukaryota</taxon>
        <taxon>Metazoa</taxon>
        <taxon>Ecdysozoa</taxon>
        <taxon>Arthropoda</taxon>
        <taxon>Chelicerata</taxon>
        <taxon>Arachnida</taxon>
        <taxon>Araneae</taxon>
        <taxon>Araneomorphae</taxon>
        <taxon>Entelegynae</taxon>
        <taxon>Araneoidea</taxon>
        <taxon>Araneidae</taxon>
        <taxon>Araneus</taxon>
    </lineage>
</organism>
<feature type="compositionally biased region" description="Basic and acidic residues" evidence="1">
    <location>
        <begin position="110"/>
        <end position="122"/>
    </location>
</feature>
<reference evidence="2 3" key="1">
    <citation type="journal article" date="2019" name="Sci. Rep.">
        <title>Orb-weaving spider Araneus ventricosus genome elucidates the spidroin gene catalogue.</title>
        <authorList>
            <person name="Kono N."/>
            <person name="Nakamura H."/>
            <person name="Ohtoshi R."/>
            <person name="Moran D.A.P."/>
            <person name="Shinohara A."/>
            <person name="Yoshida Y."/>
            <person name="Fujiwara M."/>
            <person name="Mori M."/>
            <person name="Tomita M."/>
            <person name="Arakawa K."/>
        </authorList>
    </citation>
    <scope>NUCLEOTIDE SEQUENCE [LARGE SCALE GENOMIC DNA]</scope>
</reference>
<keyword evidence="3" id="KW-1185">Reference proteome</keyword>
<dbReference type="Proteomes" id="UP000499080">
    <property type="component" value="Unassembled WGS sequence"/>
</dbReference>
<comment type="caution">
    <text evidence="2">The sequence shown here is derived from an EMBL/GenBank/DDBJ whole genome shotgun (WGS) entry which is preliminary data.</text>
</comment>
<evidence type="ECO:0000313" key="3">
    <source>
        <dbReference type="Proteomes" id="UP000499080"/>
    </source>
</evidence>
<name>A0A4Y2M936_ARAVE</name>
<evidence type="ECO:0000256" key="1">
    <source>
        <dbReference type="SAM" id="MobiDB-lite"/>
    </source>
</evidence>
<sequence>MVSVVDLQLVLWTCFVERHSQQYFKPKLPNQHIYLSLGCPLSDGDLFGSMPGKVRLRLMSTKAVRELCLLLLQLCPGCIKGSSRLAGIWITLLRLEVIGKKKRVDRRKVRREEKKSREEYFT</sequence>
<accession>A0A4Y2M936</accession>